<evidence type="ECO:0000313" key="4">
    <source>
        <dbReference type="Proteomes" id="UP000825002"/>
    </source>
</evidence>
<evidence type="ECO:0008006" key="5">
    <source>
        <dbReference type="Google" id="ProtNLM"/>
    </source>
</evidence>
<protein>
    <recommendedName>
        <fullName evidence="5">Gustatory receptor</fullName>
    </recommendedName>
</protein>
<dbReference type="Proteomes" id="UP000825002">
    <property type="component" value="Unassembled WGS sequence"/>
</dbReference>
<feature type="transmembrane region" description="Helical" evidence="2">
    <location>
        <begin position="427"/>
        <end position="451"/>
    </location>
</feature>
<feature type="transmembrane region" description="Helical" evidence="2">
    <location>
        <begin position="323"/>
        <end position="343"/>
    </location>
</feature>
<comment type="caution">
    <text evidence="3">The sequence shown here is derived from an EMBL/GenBank/DDBJ whole genome shotgun (WGS) entry which is preliminary data.</text>
</comment>
<feature type="transmembrane region" description="Helical" evidence="2">
    <location>
        <begin position="463"/>
        <end position="484"/>
    </location>
</feature>
<evidence type="ECO:0000313" key="3">
    <source>
        <dbReference type="EMBL" id="KAG9510549.1"/>
    </source>
</evidence>
<name>A0ABQ7SAV7_9ACAR</name>
<organism evidence="3 4">
    <name type="scientific">Fragariocoptes setiger</name>
    <dbReference type="NCBI Taxonomy" id="1670756"/>
    <lineage>
        <taxon>Eukaryota</taxon>
        <taxon>Metazoa</taxon>
        <taxon>Ecdysozoa</taxon>
        <taxon>Arthropoda</taxon>
        <taxon>Chelicerata</taxon>
        <taxon>Arachnida</taxon>
        <taxon>Acari</taxon>
        <taxon>Acariformes</taxon>
        <taxon>Trombidiformes</taxon>
        <taxon>Prostigmata</taxon>
        <taxon>Eupodina</taxon>
        <taxon>Eriophyoidea</taxon>
        <taxon>Phytoptidae</taxon>
        <taxon>Fragariocoptes</taxon>
    </lineage>
</organism>
<gene>
    <name evidence="3" type="ORF">GZH46_00905</name>
</gene>
<feature type="transmembrane region" description="Helical" evidence="2">
    <location>
        <begin position="270"/>
        <end position="290"/>
    </location>
</feature>
<sequence length="574" mass="64745">SDFINSEMMRITSPKKVIDHPMMYLLRVCMMIDDPFWDPHSRISMRKSSKVDDEQGSEEGQSYKQSRRKSKAIIVIEPVDSFHSESMKHPELDSVWTYKYVFGLFAQGCFYSTGYYFRHHDGPLILSSIAPTECRHVALLEHYVNLVADFLKNPNVDEHRLTNSAPTHHHSFDKHKNNQAIVFADPQTLHSLSEIEQTVRLIKEHNRIYNHNHNELEPIGRASLMNQHNYGYGQSTLTRKQSDCLPLTTVTIRLPLINAKITIDNTLGGYFQTLFIAVVYGFGPIFMCVFTHVVIQCIVSVPSSGVCLCARAIYVFLELSSHMVTLTLSTLSASVYTSMHFDLNRQLNSIIRTLKIIRYRSKLALKIKTLVHGARLQSANNNNINDESLATIQCNTQSMLECIDAMSINLMLVANTLLGKVSRFDDAFAFATGAFITWILSIVVLVLVFLYDNYADATSGELATCAGLIGLYIVAIALFSVAAATNGKMESEWNITATYLGFEAQKRIRHDLLSFMSDRTRFSIKAFGRPITSGSLSLILANQRGKKSALMLHLDFLLSIDNYELTRSSLNIHV</sequence>
<proteinExistence type="predicted"/>
<keyword evidence="2" id="KW-1133">Transmembrane helix</keyword>
<keyword evidence="2" id="KW-0472">Membrane</keyword>
<feature type="region of interest" description="Disordered" evidence="1">
    <location>
        <begin position="47"/>
        <end position="66"/>
    </location>
</feature>
<evidence type="ECO:0000256" key="2">
    <source>
        <dbReference type="SAM" id="Phobius"/>
    </source>
</evidence>
<accession>A0ABQ7SAV7</accession>
<keyword evidence="4" id="KW-1185">Reference proteome</keyword>
<feature type="non-terminal residue" evidence="3">
    <location>
        <position position="1"/>
    </location>
</feature>
<reference evidence="3 4" key="1">
    <citation type="submission" date="2020-10" db="EMBL/GenBank/DDBJ databases">
        <authorList>
            <person name="Klimov P.B."/>
            <person name="Dyachkov S.M."/>
            <person name="Chetverikov P.E."/>
        </authorList>
    </citation>
    <scope>NUCLEOTIDE SEQUENCE [LARGE SCALE GENOMIC DNA]</scope>
    <source>
        <strain evidence="3">BMOC 18-1129-001#AD2665</strain>
        <tissue evidence="3">Entire mites</tissue>
    </source>
</reference>
<keyword evidence="2" id="KW-0812">Transmembrane</keyword>
<evidence type="ECO:0000256" key="1">
    <source>
        <dbReference type="SAM" id="MobiDB-lite"/>
    </source>
</evidence>
<dbReference type="EMBL" id="JAIFTH010000123">
    <property type="protein sequence ID" value="KAG9510549.1"/>
    <property type="molecule type" value="Genomic_DNA"/>
</dbReference>